<dbReference type="EMBL" id="VLNY01000012">
    <property type="protein sequence ID" value="KAA0021117.1"/>
    <property type="molecule type" value="Genomic_DNA"/>
</dbReference>
<proteinExistence type="inferred from homology"/>
<keyword evidence="4 5" id="KW-0234">DNA repair</keyword>
<reference evidence="6 7" key="1">
    <citation type="submission" date="2019-07" db="EMBL/GenBank/DDBJ databases">
        <title>Rhodococcus cavernicolus sp. nov., isolated from a cave.</title>
        <authorList>
            <person name="Lee S.D."/>
        </authorList>
    </citation>
    <scope>NUCLEOTIDE SEQUENCE [LARGE SCALE GENOMIC DNA]</scope>
    <source>
        <strain evidence="6 7">C1-24</strain>
    </source>
</reference>
<dbReference type="RefSeq" id="WP_149432236.1">
    <property type="nucleotide sequence ID" value="NZ_VLNY01000012.1"/>
</dbReference>
<dbReference type="GO" id="GO:0003905">
    <property type="term" value="F:alkylbase DNA N-glycosylase activity"/>
    <property type="evidence" value="ECO:0007669"/>
    <property type="project" value="InterPro"/>
</dbReference>
<sequence length="208" mass="21816">MSVAELADADPPSAARRILGATLRARGVAVRVVEVEAYGSDPAGPWPDSAAHSFPGRTPRNSVMFGVAGSLYVYLSYGMHVCANVTCGPDGTAGAVLIRAGEVIEGIDEATARRPTARRVHDLARGPGNLGKALGITLSDYGSHLFDPAADVTLTLGSDVEYRTGPRVGVSTEADRPWRFWMPNTAAVSAYRRSPRAPGPADAGRSMP</sequence>
<dbReference type="GO" id="GO:0003677">
    <property type="term" value="F:DNA binding"/>
    <property type="evidence" value="ECO:0007669"/>
    <property type="project" value="InterPro"/>
</dbReference>
<evidence type="ECO:0000313" key="6">
    <source>
        <dbReference type="EMBL" id="KAA0021117.1"/>
    </source>
</evidence>
<dbReference type="AlphaFoldDB" id="A0A5A7S867"/>
<dbReference type="HAMAP" id="MF_00527">
    <property type="entry name" value="3MGH"/>
    <property type="match status" value="1"/>
</dbReference>
<keyword evidence="2 5" id="KW-0227">DNA damage</keyword>
<dbReference type="NCBIfam" id="NF002003">
    <property type="entry name" value="PRK00802.1-3"/>
    <property type="match status" value="1"/>
</dbReference>
<dbReference type="InterPro" id="IPR011034">
    <property type="entry name" value="Formyl_transferase-like_C_sf"/>
</dbReference>
<protein>
    <recommendedName>
        <fullName evidence="5">Putative 3-methyladenine DNA glycosylase</fullName>
        <ecNumber evidence="5">3.2.2.-</ecNumber>
    </recommendedName>
</protein>
<name>A0A5A7S867_9NOCA</name>
<dbReference type="Proteomes" id="UP000322244">
    <property type="component" value="Unassembled WGS sequence"/>
</dbReference>
<keyword evidence="6" id="KW-0326">Glycosidase</keyword>
<gene>
    <name evidence="6" type="ORF">FOY51_21100</name>
</gene>
<dbReference type="CDD" id="cd00540">
    <property type="entry name" value="AAG"/>
    <property type="match status" value="1"/>
</dbReference>
<dbReference type="OrthoDB" id="9794313at2"/>
<keyword evidence="7" id="KW-1185">Reference proteome</keyword>
<dbReference type="Pfam" id="PF02245">
    <property type="entry name" value="Pur_DNA_glyco"/>
    <property type="match status" value="1"/>
</dbReference>
<dbReference type="NCBIfam" id="TIGR00567">
    <property type="entry name" value="3mg"/>
    <property type="match status" value="1"/>
</dbReference>
<dbReference type="InterPro" id="IPR036995">
    <property type="entry name" value="MPG_sf"/>
</dbReference>
<comment type="similarity">
    <text evidence="1 5">Belongs to the DNA glycosylase MPG family.</text>
</comment>
<dbReference type="PANTHER" id="PTHR10429:SF0">
    <property type="entry name" value="DNA-3-METHYLADENINE GLYCOSYLASE"/>
    <property type="match status" value="1"/>
</dbReference>
<evidence type="ECO:0000256" key="4">
    <source>
        <dbReference type="ARBA" id="ARBA00023204"/>
    </source>
</evidence>
<comment type="caution">
    <text evidence="6">The sequence shown here is derived from an EMBL/GenBank/DDBJ whole genome shotgun (WGS) entry which is preliminary data.</text>
</comment>
<dbReference type="PANTHER" id="PTHR10429">
    <property type="entry name" value="DNA-3-METHYLADENINE GLYCOSYLASE"/>
    <property type="match status" value="1"/>
</dbReference>
<evidence type="ECO:0000256" key="3">
    <source>
        <dbReference type="ARBA" id="ARBA00022801"/>
    </source>
</evidence>
<dbReference type="InterPro" id="IPR003180">
    <property type="entry name" value="MPG"/>
</dbReference>
<dbReference type="Gene3D" id="3.10.300.10">
    <property type="entry name" value="Methylpurine-DNA glycosylase (MPG)"/>
    <property type="match status" value="1"/>
</dbReference>
<dbReference type="EC" id="3.2.2.-" evidence="5"/>
<evidence type="ECO:0000256" key="1">
    <source>
        <dbReference type="ARBA" id="ARBA00009232"/>
    </source>
</evidence>
<organism evidence="6 7">
    <name type="scientific">Antrihabitans cavernicola</name>
    <dbReference type="NCBI Taxonomy" id="2495913"/>
    <lineage>
        <taxon>Bacteria</taxon>
        <taxon>Bacillati</taxon>
        <taxon>Actinomycetota</taxon>
        <taxon>Actinomycetes</taxon>
        <taxon>Mycobacteriales</taxon>
        <taxon>Nocardiaceae</taxon>
        <taxon>Antrihabitans</taxon>
    </lineage>
</organism>
<evidence type="ECO:0000313" key="7">
    <source>
        <dbReference type="Proteomes" id="UP000322244"/>
    </source>
</evidence>
<dbReference type="SUPFAM" id="SSF50486">
    <property type="entry name" value="FMT C-terminal domain-like"/>
    <property type="match status" value="1"/>
</dbReference>
<dbReference type="GO" id="GO:0006284">
    <property type="term" value="P:base-excision repair"/>
    <property type="evidence" value="ECO:0007669"/>
    <property type="project" value="InterPro"/>
</dbReference>
<evidence type="ECO:0000256" key="2">
    <source>
        <dbReference type="ARBA" id="ARBA00022763"/>
    </source>
</evidence>
<keyword evidence="3 5" id="KW-0378">Hydrolase</keyword>
<evidence type="ECO:0000256" key="5">
    <source>
        <dbReference type="HAMAP-Rule" id="MF_00527"/>
    </source>
</evidence>
<accession>A0A5A7S867</accession>